<name>A0A843YK75_9RHOB</name>
<dbReference type="Proteomes" id="UP000444174">
    <property type="component" value="Unassembled WGS sequence"/>
</dbReference>
<dbReference type="EMBL" id="WIBF01000006">
    <property type="protein sequence ID" value="MQQ09097.1"/>
    <property type="molecule type" value="Genomic_DNA"/>
</dbReference>
<comment type="caution">
    <text evidence="2">The sequence shown here is derived from an EMBL/GenBank/DDBJ whole genome shotgun (WGS) entry which is preliminary data.</text>
</comment>
<keyword evidence="3" id="KW-1185">Reference proteome</keyword>
<dbReference type="AlphaFoldDB" id="A0A843YK75"/>
<feature type="compositionally biased region" description="Gly residues" evidence="1">
    <location>
        <begin position="102"/>
        <end position="111"/>
    </location>
</feature>
<evidence type="ECO:0000313" key="2">
    <source>
        <dbReference type="EMBL" id="MQQ09097.1"/>
    </source>
</evidence>
<sequence>MMARKGKKRPAPKVTLPPFTWDTEATLSDGGTYNLARPAVRQDNIETLGVEDDRIVSHRARVWRVKQPPVLRILNPAAKAAVLDYVDVFETVHSSGGTSDPTGGGGGGAGARGPSLRAITAAERLRTMHTALEGGEMIVPIKDAQRQRRGPRTARIALRQLVQWAAIDEMNGAEILKKAGAAPSNEIAQDAVTVAVAEIGTRLAVCCGYMPAAELTC</sequence>
<reference evidence="2 3" key="1">
    <citation type="submission" date="2019-10" db="EMBL/GenBank/DDBJ databases">
        <title>Epibacterium sp. nov., isolated from seawater.</title>
        <authorList>
            <person name="Zhang X."/>
            <person name="Li N."/>
        </authorList>
    </citation>
    <scope>NUCLEOTIDE SEQUENCE [LARGE SCALE GENOMIC DNA]</scope>
    <source>
        <strain evidence="2 3">SM1979</strain>
    </source>
</reference>
<accession>A0A843YK75</accession>
<dbReference type="RefSeq" id="WP_194269328.1">
    <property type="nucleotide sequence ID" value="NZ_WIBF01000006.1"/>
</dbReference>
<gene>
    <name evidence="2" type="ORF">GFB49_11580</name>
</gene>
<proteinExistence type="predicted"/>
<protein>
    <submittedName>
        <fullName evidence="2">Uncharacterized protein</fullName>
    </submittedName>
</protein>
<evidence type="ECO:0000313" key="3">
    <source>
        <dbReference type="Proteomes" id="UP000444174"/>
    </source>
</evidence>
<organism evidence="2 3">
    <name type="scientific">Tritonibacter litoralis</name>
    <dbReference type="NCBI Taxonomy" id="2662264"/>
    <lineage>
        <taxon>Bacteria</taxon>
        <taxon>Pseudomonadati</taxon>
        <taxon>Pseudomonadota</taxon>
        <taxon>Alphaproteobacteria</taxon>
        <taxon>Rhodobacterales</taxon>
        <taxon>Paracoccaceae</taxon>
        <taxon>Tritonibacter</taxon>
    </lineage>
</organism>
<feature type="region of interest" description="Disordered" evidence="1">
    <location>
        <begin position="95"/>
        <end position="114"/>
    </location>
</feature>
<evidence type="ECO:0000256" key="1">
    <source>
        <dbReference type="SAM" id="MobiDB-lite"/>
    </source>
</evidence>